<protein>
    <submittedName>
        <fullName evidence="1">Uncharacterized protein</fullName>
    </submittedName>
</protein>
<sequence length="23" mass="2795">MGTFKTYDLWWACKSRGWPRGTF</sequence>
<comment type="caution">
    <text evidence="1">The sequence shown here is derived from an EMBL/GenBank/DDBJ whole genome shotgun (WGS) entry which is preliminary data.</text>
</comment>
<gene>
    <name evidence="1" type="ORF">G2W53_029253</name>
</gene>
<proteinExistence type="predicted"/>
<keyword evidence="2" id="KW-1185">Reference proteome</keyword>
<dbReference type="Proteomes" id="UP000634136">
    <property type="component" value="Unassembled WGS sequence"/>
</dbReference>
<accession>A0A834WFK2</accession>
<evidence type="ECO:0000313" key="1">
    <source>
        <dbReference type="EMBL" id="KAF7815284.1"/>
    </source>
</evidence>
<reference evidence="1" key="1">
    <citation type="submission" date="2020-09" db="EMBL/GenBank/DDBJ databases">
        <title>Genome-Enabled Discovery of Anthraquinone Biosynthesis in Senna tora.</title>
        <authorList>
            <person name="Kang S.-H."/>
            <person name="Pandey R.P."/>
            <person name="Lee C.-M."/>
            <person name="Sim J.-S."/>
            <person name="Jeong J.-T."/>
            <person name="Choi B.-S."/>
            <person name="Jung M."/>
            <person name="Ginzburg D."/>
            <person name="Zhao K."/>
            <person name="Won S.Y."/>
            <person name="Oh T.-J."/>
            <person name="Yu Y."/>
            <person name="Kim N.-H."/>
            <person name="Lee O.R."/>
            <person name="Lee T.-H."/>
            <person name="Bashyal P."/>
            <person name="Kim T.-S."/>
            <person name="Lee W.-H."/>
            <person name="Kawkins C."/>
            <person name="Kim C.-K."/>
            <person name="Kim J.S."/>
            <person name="Ahn B.O."/>
            <person name="Rhee S.Y."/>
            <person name="Sohng J.K."/>
        </authorList>
    </citation>
    <scope>NUCLEOTIDE SEQUENCE</scope>
    <source>
        <tissue evidence="1">Leaf</tissue>
    </source>
</reference>
<organism evidence="1 2">
    <name type="scientific">Senna tora</name>
    <dbReference type="NCBI Taxonomy" id="362788"/>
    <lineage>
        <taxon>Eukaryota</taxon>
        <taxon>Viridiplantae</taxon>
        <taxon>Streptophyta</taxon>
        <taxon>Embryophyta</taxon>
        <taxon>Tracheophyta</taxon>
        <taxon>Spermatophyta</taxon>
        <taxon>Magnoliopsida</taxon>
        <taxon>eudicotyledons</taxon>
        <taxon>Gunneridae</taxon>
        <taxon>Pentapetalae</taxon>
        <taxon>rosids</taxon>
        <taxon>fabids</taxon>
        <taxon>Fabales</taxon>
        <taxon>Fabaceae</taxon>
        <taxon>Caesalpinioideae</taxon>
        <taxon>Cassia clade</taxon>
        <taxon>Senna</taxon>
    </lineage>
</organism>
<name>A0A834WFK2_9FABA</name>
<dbReference type="EMBL" id="JAAIUW010000009">
    <property type="protein sequence ID" value="KAF7815284.1"/>
    <property type="molecule type" value="Genomic_DNA"/>
</dbReference>
<evidence type="ECO:0000313" key="2">
    <source>
        <dbReference type="Proteomes" id="UP000634136"/>
    </source>
</evidence>
<dbReference type="AlphaFoldDB" id="A0A834WFK2"/>